<dbReference type="InterPro" id="IPR047951">
    <property type="entry name" value="Transpos_ISL3"/>
</dbReference>
<keyword evidence="3" id="KW-1185">Reference proteome</keyword>
<dbReference type="OrthoDB" id="3238779at2"/>
<dbReference type="RefSeq" id="WP_051660542.1">
    <property type="nucleotide sequence ID" value="NZ_JALN02000002.1"/>
</dbReference>
<reference evidence="2" key="1">
    <citation type="submission" date="2014-05" db="EMBL/GenBank/DDBJ databases">
        <title>Genome sequence of Mycobacterium aromaticivorans strain JS19b1T (= DSM 45407T).</title>
        <authorList>
            <person name="Kwak Y."/>
            <person name="Park G.-S."/>
            <person name="Li Q.X."/>
            <person name="Lee S.-E."/>
            <person name="Shin J.-H."/>
        </authorList>
    </citation>
    <scope>NUCLEOTIDE SEQUENCE [LARGE SCALE GENOMIC DNA]</scope>
    <source>
        <strain evidence="2">JS19b1</strain>
    </source>
</reference>
<gene>
    <name evidence="2" type="ORF">Y900_029145</name>
</gene>
<protein>
    <recommendedName>
        <fullName evidence="1">Transposase IS204/IS1001/IS1096/IS1165 DDE domain-containing protein</fullName>
    </recommendedName>
</protein>
<dbReference type="Pfam" id="PF01610">
    <property type="entry name" value="DDE_Tnp_ISL3"/>
    <property type="match status" value="1"/>
</dbReference>
<dbReference type="Proteomes" id="UP000022835">
    <property type="component" value="Unassembled WGS sequence"/>
</dbReference>
<feature type="domain" description="Transposase IS204/IS1001/IS1096/IS1165 DDE" evidence="1">
    <location>
        <begin position="12"/>
        <end position="97"/>
    </location>
</feature>
<dbReference type="PANTHER" id="PTHR33498:SF1">
    <property type="entry name" value="TRANSPOSASE FOR INSERTION SEQUENCE ELEMENT IS1557"/>
    <property type="match status" value="1"/>
</dbReference>
<dbReference type="EMBL" id="JALN02000002">
    <property type="protein sequence ID" value="KDE97319.1"/>
    <property type="molecule type" value="Genomic_DNA"/>
</dbReference>
<accession>A0A064C9N3</accession>
<evidence type="ECO:0000313" key="3">
    <source>
        <dbReference type="Proteomes" id="UP000022835"/>
    </source>
</evidence>
<sequence length="97" mass="10726">MDQRLLQTLYRIGVDEICYRHPHRYLTIIGDHDTGAVVDIQPGRSEESLANFRASQPDSALAAIETVSIDVSRACTGVTTAAVPHAVICYDDFHITR</sequence>
<dbReference type="InterPro" id="IPR002560">
    <property type="entry name" value="Transposase_DDE"/>
</dbReference>
<organism evidence="2 3">
    <name type="scientific">Mycolicibacterium aromaticivorans JS19b1 = JCM 16368</name>
    <dbReference type="NCBI Taxonomy" id="1440774"/>
    <lineage>
        <taxon>Bacteria</taxon>
        <taxon>Bacillati</taxon>
        <taxon>Actinomycetota</taxon>
        <taxon>Actinomycetes</taxon>
        <taxon>Mycobacteriales</taxon>
        <taxon>Mycobacteriaceae</taxon>
        <taxon>Mycolicibacterium</taxon>
    </lineage>
</organism>
<proteinExistence type="predicted"/>
<evidence type="ECO:0000259" key="1">
    <source>
        <dbReference type="Pfam" id="PF01610"/>
    </source>
</evidence>
<dbReference type="eggNOG" id="COG3464">
    <property type="taxonomic scope" value="Bacteria"/>
</dbReference>
<name>A0A064C9N3_9MYCO</name>
<evidence type="ECO:0000313" key="2">
    <source>
        <dbReference type="EMBL" id="KDE97319.1"/>
    </source>
</evidence>
<dbReference type="AlphaFoldDB" id="A0A064C9N3"/>
<comment type="caution">
    <text evidence="2">The sequence shown here is derived from an EMBL/GenBank/DDBJ whole genome shotgun (WGS) entry which is preliminary data.</text>
</comment>
<dbReference type="PANTHER" id="PTHR33498">
    <property type="entry name" value="TRANSPOSASE FOR INSERTION SEQUENCE ELEMENT IS1557"/>
    <property type="match status" value="1"/>
</dbReference>